<accession>A0A5Q0LGC5</accession>
<protein>
    <submittedName>
        <fullName evidence="1">Uncharacterized protein</fullName>
    </submittedName>
</protein>
<gene>
    <name evidence="1" type="ORF">GFH48_23975</name>
</gene>
<dbReference type="Proteomes" id="UP000326179">
    <property type="component" value="Chromosome"/>
</dbReference>
<reference evidence="1 2" key="1">
    <citation type="submission" date="2019-10" db="EMBL/GenBank/DDBJ databases">
        <title>A novel species.</title>
        <authorList>
            <person name="Gao J."/>
        </authorList>
    </citation>
    <scope>NUCLEOTIDE SEQUENCE [LARGE SCALE GENOMIC DNA]</scope>
    <source>
        <strain evidence="1 2">QMT-28</strain>
    </source>
</reference>
<organism evidence="1 2">
    <name type="scientific">Streptomyces fagopyri</name>
    <dbReference type="NCBI Taxonomy" id="2662397"/>
    <lineage>
        <taxon>Bacteria</taxon>
        <taxon>Bacillati</taxon>
        <taxon>Actinomycetota</taxon>
        <taxon>Actinomycetes</taxon>
        <taxon>Kitasatosporales</taxon>
        <taxon>Streptomycetaceae</taxon>
        <taxon>Streptomyces</taxon>
    </lineage>
</organism>
<evidence type="ECO:0000313" key="1">
    <source>
        <dbReference type="EMBL" id="QFZ75911.1"/>
    </source>
</evidence>
<dbReference type="AlphaFoldDB" id="A0A5Q0LGC5"/>
<proteinExistence type="predicted"/>
<keyword evidence="2" id="KW-1185">Reference proteome</keyword>
<evidence type="ECO:0000313" key="2">
    <source>
        <dbReference type="Proteomes" id="UP000326179"/>
    </source>
</evidence>
<dbReference type="KEGG" id="sfy:GFH48_23975"/>
<dbReference type="EMBL" id="CP045643">
    <property type="protein sequence ID" value="QFZ75911.1"/>
    <property type="molecule type" value="Genomic_DNA"/>
</dbReference>
<dbReference type="RefSeq" id="WP_153290164.1">
    <property type="nucleotide sequence ID" value="NZ_CP045643.1"/>
</dbReference>
<sequence length="105" mass="10892">MGIAPVRVPRQPAVRAGLAAVPVVGPGPRCPVPSLVIALRRGGRADRGVFGAFRLGHAARLMGIAPTPDTTRGGEFAAHAPLIPLSVVAASARAREVWPRRPARP</sequence>
<name>A0A5Q0LGC5_9ACTN</name>